<dbReference type="Proteomes" id="UP000005324">
    <property type="component" value="Unassembled WGS sequence"/>
</dbReference>
<gene>
    <name evidence="2" type="ORF">HMPREF0731_2736</name>
</gene>
<evidence type="ECO:0000313" key="3">
    <source>
        <dbReference type="Proteomes" id="UP000005324"/>
    </source>
</evidence>
<reference evidence="2 3" key="1">
    <citation type="submission" date="2010-04" db="EMBL/GenBank/DDBJ databases">
        <authorList>
            <person name="Qin X."/>
            <person name="Bachman B."/>
            <person name="Battles P."/>
            <person name="Bell A."/>
            <person name="Bess C."/>
            <person name="Bickham C."/>
            <person name="Chaboub L."/>
            <person name="Chen D."/>
            <person name="Coyle M."/>
            <person name="Deiros D.R."/>
            <person name="Dinh H."/>
            <person name="Forbes L."/>
            <person name="Fowler G."/>
            <person name="Francisco L."/>
            <person name="Fu Q."/>
            <person name="Gubbala S."/>
            <person name="Hale W."/>
            <person name="Han Y."/>
            <person name="Hemphill L."/>
            <person name="Highlander S.K."/>
            <person name="Hirani K."/>
            <person name="Hogues M."/>
            <person name="Jackson L."/>
            <person name="Jakkamsetti A."/>
            <person name="Javaid M."/>
            <person name="Jiang H."/>
            <person name="Korchina V."/>
            <person name="Kovar C."/>
            <person name="Lara F."/>
            <person name="Lee S."/>
            <person name="Mata R."/>
            <person name="Mathew T."/>
            <person name="Moen C."/>
            <person name="Morales K."/>
            <person name="Munidasa M."/>
            <person name="Nazareth L."/>
            <person name="Ngo R."/>
            <person name="Nguyen L."/>
            <person name="Okwuonu G."/>
            <person name="Ongeri F."/>
            <person name="Patil S."/>
            <person name="Petrosino J."/>
            <person name="Pham C."/>
            <person name="Pham P."/>
            <person name="Pu L.-L."/>
            <person name="Puazo M."/>
            <person name="Raj R."/>
            <person name="Reid J."/>
            <person name="Rouhana J."/>
            <person name="Saada N."/>
            <person name="Shang Y."/>
            <person name="Simmons D."/>
            <person name="Thornton R."/>
            <person name="Warren J."/>
            <person name="Weissenberger G."/>
            <person name="Zhang J."/>
            <person name="Zhang L."/>
            <person name="Zhou C."/>
            <person name="Zhu D."/>
            <person name="Muzny D."/>
            <person name="Worley K."/>
            <person name="Gibbs R."/>
        </authorList>
    </citation>
    <scope>NUCLEOTIDE SEQUENCE [LARGE SCALE GENOMIC DNA]</scope>
    <source>
        <strain evidence="2 3">ATCC 49957</strain>
    </source>
</reference>
<proteinExistence type="predicted"/>
<name>D5RNS5_9PROT</name>
<organism evidence="2 3">
    <name type="scientific">Pseudoroseomonas cervicalis ATCC 49957</name>
    <dbReference type="NCBI Taxonomy" id="525371"/>
    <lineage>
        <taxon>Bacteria</taxon>
        <taxon>Pseudomonadati</taxon>
        <taxon>Pseudomonadota</taxon>
        <taxon>Alphaproteobacteria</taxon>
        <taxon>Acetobacterales</taxon>
        <taxon>Roseomonadaceae</taxon>
        <taxon>Roseomonas</taxon>
    </lineage>
</organism>
<keyword evidence="1" id="KW-0732">Signal</keyword>
<evidence type="ECO:0000256" key="1">
    <source>
        <dbReference type="SAM" id="SignalP"/>
    </source>
</evidence>
<feature type="non-terminal residue" evidence="2">
    <location>
        <position position="48"/>
    </location>
</feature>
<dbReference type="EMBL" id="ADVL01000540">
    <property type="protein sequence ID" value="EFH11042.1"/>
    <property type="molecule type" value="Genomic_DNA"/>
</dbReference>
<keyword evidence="3" id="KW-1185">Reference proteome</keyword>
<dbReference type="AlphaFoldDB" id="D5RNS5"/>
<feature type="signal peptide" evidence="1">
    <location>
        <begin position="1"/>
        <end position="22"/>
    </location>
</feature>
<protein>
    <submittedName>
        <fullName evidence="2">Uncharacterized protein</fullName>
    </submittedName>
</protein>
<accession>D5RNS5</accession>
<dbReference type="HOGENOM" id="CLU_3162040_0_0_5"/>
<evidence type="ECO:0000313" key="2">
    <source>
        <dbReference type="EMBL" id="EFH11042.1"/>
    </source>
</evidence>
<comment type="caution">
    <text evidence="2">The sequence shown here is derived from an EMBL/GenBank/DDBJ whole genome shotgun (WGS) entry which is preliminary data.</text>
</comment>
<sequence>MRPSACLLAVCALAPLALPAQAQLRSLTVPAESGVVVPPRGQAPPRLV</sequence>
<feature type="chain" id="PRO_5003076056" evidence="1">
    <location>
        <begin position="23"/>
        <end position="48"/>
    </location>
</feature>